<dbReference type="Proteomes" id="UP001205046">
    <property type="component" value="Unassembled WGS sequence"/>
</dbReference>
<keyword evidence="1" id="KW-1133">Transmembrane helix</keyword>
<keyword evidence="1" id="KW-0472">Membrane</keyword>
<feature type="transmembrane region" description="Helical" evidence="1">
    <location>
        <begin position="20"/>
        <end position="36"/>
    </location>
</feature>
<sequence length="77" mass="8518">MRWVSSTFGDDELTIPTRFMNALLVCGLAVPMVIAARRHLDHRPFADLGLESPRRAWQPFLVGVAAFVVPSALGRRG</sequence>
<accession>A0ABT2HTJ1</accession>
<dbReference type="EMBL" id="JALXMO010000059">
    <property type="protein sequence ID" value="MCT1608008.1"/>
    <property type="molecule type" value="Genomic_DNA"/>
</dbReference>
<keyword evidence="3" id="KW-1185">Reference proteome</keyword>
<gene>
    <name evidence="2" type="ORF">M3B43_11925</name>
</gene>
<feature type="transmembrane region" description="Helical" evidence="1">
    <location>
        <begin position="56"/>
        <end position="74"/>
    </location>
</feature>
<comment type="caution">
    <text evidence="2">The sequence shown here is derived from an EMBL/GenBank/DDBJ whole genome shotgun (WGS) entry which is preliminary data.</text>
</comment>
<proteinExistence type="predicted"/>
<name>A0ABT2HTJ1_9MICC</name>
<reference evidence="2 3" key="1">
    <citation type="submission" date="2022-04" db="EMBL/GenBank/DDBJ databases">
        <title>Human microbiome associated bacterial genomes.</title>
        <authorList>
            <person name="Sandstrom S."/>
            <person name="Salamzade R."/>
            <person name="Kalan L.R."/>
        </authorList>
    </citation>
    <scope>NUCLEOTIDE SEQUENCE [LARGE SCALE GENOMIC DNA]</scope>
    <source>
        <strain evidence="3">p3-SID767</strain>
    </source>
</reference>
<keyword evidence="1" id="KW-0812">Transmembrane</keyword>
<evidence type="ECO:0000313" key="2">
    <source>
        <dbReference type="EMBL" id="MCT1608008.1"/>
    </source>
</evidence>
<organism evidence="2 3">
    <name type="scientific">Nesterenkonia massiliensis</name>
    <dbReference type="NCBI Taxonomy" id="1232429"/>
    <lineage>
        <taxon>Bacteria</taxon>
        <taxon>Bacillati</taxon>
        <taxon>Actinomycetota</taxon>
        <taxon>Actinomycetes</taxon>
        <taxon>Micrococcales</taxon>
        <taxon>Micrococcaceae</taxon>
        <taxon>Nesterenkonia</taxon>
    </lineage>
</organism>
<evidence type="ECO:0000256" key="1">
    <source>
        <dbReference type="SAM" id="Phobius"/>
    </source>
</evidence>
<dbReference type="RefSeq" id="WP_260073907.1">
    <property type="nucleotide sequence ID" value="NZ_JALXMO010000059.1"/>
</dbReference>
<protein>
    <submittedName>
        <fullName evidence="2">Uncharacterized protein</fullName>
    </submittedName>
</protein>
<evidence type="ECO:0000313" key="3">
    <source>
        <dbReference type="Proteomes" id="UP001205046"/>
    </source>
</evidence>